<dbReference type="InterPro" id="IPR016068">
    <property type="entry name" value="Translin_N"/>
</dbReference>
<evidence type="ECO:0000313" key="8">
    <source>
        <dbReference type="Proteomes" id="UP000193144"/>
    </source>
</evidence>
<dbReference type="EMBL" id="MCFA01000001">
    <property type="protein sequence ID" value="ORY19788.1"/>
    <property type="molecule type" value="Genomic_DNA"/>
</dbReference>
<dbReference type="Gene3D" id="1.20.58.200">
    <property type="entry name" value="Translin, domain 2"/>
    <property type="match status" value="1"/>
</dbReference>
<evidence type="ECO:0000256" key="4">
    <source>
        <dbReference type="ARBA" id="ARBA00022490"/>
    </source>
</evidence>
<protein>
    <submittedName>
        <fullName evidence="7">Translin</fullName>
    </submittedName>
</protein>
<comment type="caution">
    <text evidence="7">The sequence shown here is derived from an EMBL/GenBank/DDBJ whole genome shotgun (WGS) entry which is preliminary data.</text>
</comment>
<evidence type="ECO:0000313" key="7">
    <source>
        <dbReference type="EMBL" id="ORY19788.1"/>
    </source>
</evidence>
<dbReference type="Gene3D" id="1.20.58.190">
    <property type="entry name" value="Translin, domain 1"/>
    <property type="match status" value="1"/>
</dbReference>
<name>A0A1Y2AB87_9PLEO</name>
<dbReference type="OrthoDB" id="31005at2759"/>
<dbReference type="GO" id="GO:0005634">
    <property type="term" value="C:nucleus"/>
    <property type="evidence" value="ECO:0007669"/>
    <property type="project" value="UniProtKB-SubCell"/>
</dbReference>
<dbReference type="Pfam" id="PF01997">
    <property type="entry name" value="Translin"/>
    <property type="match status" value="1"/>
</dbReference>
<dbReference type="PANTHER" id="PTHR10741">
    <property type="entry name" value="TRANSLIN AND TRANSLIN ASSOCIATED PROTEIN X"/>
    <property type="match status" value="1"/>
</dbReference>
<keyword evidence="5" id="KW-0539">Nucleus</keyword>
<reference evidence="7 8" key="1">
    <citation type="submission" date="2016-07" db="EMBL/GenBank/DDBJ databases">
        <title>Pervasive Adenine N6-methylation of Active Genes in Fungi.</title>
        <authorList>
            <consortium name="DOE Joint Genome Institute"/>
            <person name="Mondo S.J."/>
            <person name="Dannebaum R.O."/>
            <person name="Kuo R.C."/>
            <person name="Labutti K."/>
            <person name="Haridas S."/>
            <person name="Kuo A."/>
            <person name="Salamov A."/>
            <person name="Ahrendt S.R."/>
            <person name="Lipzen A."/>
            <person name="Sullivan W."/>
            <person name="Andreopoulos W.B."/>
            <person name="Clum A."/>
            <person name="Lindquist E."/>
            <person name="Daum C."/>
            <person name="Ramamoorthy G.K."/>
            <person name="Gryganskyi A."/>
            <person name="Culley D."/>
            <person name="Magnuson J.K."/>
            <person name="James T.Y."/>
            <person name="O'Malley M.A."/>
            <person name="Stajich J.E."/>
            <person name="Spatafora J.W."/>
            <person name="Visel A."/>
            <person name="Grigoriev I.V."/>
        </authorList>
    </citation>
    <scope>NUCLEOTIDE SEQUENCE [LARGE SCALE GENOMIC DNA]</scope>
    <source>
        <strain evidence="7 8">CBS 115471</strain>
    </source>
</reference>
<evidence type="ECO:0000256" key="6">
    <source>
        <dbReference type="SAM" id="MobiDB-lite"/>
    </source>
</evidence>
<comment type="similarity">
    <text evidence="3">Belongs to the translin family.</text>
</comment>
<proteinExistence type="inferred from homology"/>
<feature type="compositionally biased region" description="Basic and acidic residues" evidence="6">
    <location>
        <begin position="175"/>
        <end position="200"/>
    </location>
</feature>
<dbReference type="GO" id="GO:0043565">
    <property type="term" value="F:sequence-specific DNA binding"/>
    <property type="evidence" value="ECO:0007669"/>
    <property type="project" value="InterPro"/>
</dbReference>
<dbReference type="SUPFAM" id="SSF74784">
    <property type="entry name" value="Translin"/>
    <property type="match status" value="1"/>
</dbReference>
<sequence>MGETKNEHPSSPYAAMFEGFRKDLDEHQDRRERVIKASRDITAASKKIIFSLQRLRNIGQPLPPFVTKNNAQYWEIIKERYKTISVDLQGLNTHRYASQITHGNQEFMEALTFQHYLEAQKLISYDESKAQMAALSGEADPVQLSIEDYILGIFDMTGELMKFAITAMATSGKLPEGRPKKERKPKQESSEDPSADKMDIDDGPSPQSGEEKPRNVLSDMREIRLQLEMLEAPRKSKLSDDVEKKAKVMRESVEKVEKALYSLTVRGSERPKGWVPGAEERPAEVESY</sequence>
<dbReference type="STRING" id="1231657.A0A1Y2AB87"/>
<evidence type="ECO:0000256" key="1">
    <source>
        <dbReference type="ARBA" id="ARBA00004123"/>
    </source>
</evidence>
<comment type="subcellular location">
    <subcellularLocation>
        <location evidence="2">Cytoplasm</location>
    </subcellularLocation>
    <subcellularLocation>
        <location evidence="1">Nucleus</location>
    </subcellularLocation>
</comment>
<organism evidence="7 8">
    <name type="scientific">Clohesyomyces aquaticus</name>
    <dbReference type="NCBI Taxonomy" id="1231657"/>
    <lineage>
        <taxon>Eukaryota</taxon>
        <taxon>Fungi</taxon>
        <taxon>Dikarya</taxon>
        <taxon>Ascomycota</taxon>
        <taxon>Pezizomycotina</taxon>
        <taxon>Dothideomycetes</taxon>
        <taxon>Pleosporomycetidae</taxon>
        <taxon>Pleosporales</taxon>
        <taxon>Lindgomycetaceae</taxon>
        <taxon>Clohesyomyces</taxon>
    </lineage>
</organism>
<gene>
    <name evidence="7" type="ORF">BCR34DRAFT_620786</name>
</gene>
<dbReference type="InterPro" id="IPR002848">
    <property type="entry name" value="Translin_fam"/>
</dbReference>
<dbReference type="InterPro" id="IPR036081">
    <property type="entry name" value="Translin_sf"/>
</dbReference>
<dbReference type="GO" id="GO:0005737">
    <property type="term" value="C:cytoplasm"/>
    <property type="evidence" value="ECO:0007669"/>
    <property type="project" value="UniProtKB-SubCell"/>
</dbReference>
<keyword evidence="4" id="KW-0963">Cytoplasm</keyword>
<dbReference type="AlphaFoldDB" id="A0A1Y2AB87"/>
<feature type="region of interest" description="Disordered" evidence="6">
    <location>
        <begin position="268"/>
        <end position="288"/>
    </location>
</feature>
<keyword evidence="8" id="KW-1185">Reference proteome</keyword>
<dbReference type="CDD" id="cd14820">
    <property type="entry name" value="TRAX"/>
    <property type="match status" value="1"/>
</dbReference>
<feature type="region of interest" description="Disordered" evidence="6">
    <location>
        <begin position="173"/>
        <end position="216"/>
    </location>
</feature>
<evidence type="ECO:0000256" key="5">
    <source>
        <dbReference type="ARBA" id="ARBA00023242"/>
    </source>
</evidence>
<evidence type="ECO:0000256" key="3">
    <source>
        <dbReference type="ARBA" id="ARBA00005902"/>
    </source>
</evidence>
<accession>A0A1Y2AB87</accession>
<dbReference type="InterPro" id="IPR016069">
    <property type="entry name" value="Translin_C"/>
</dbReference>
<dbReference type="Proteomes" id="UP000193144">
    <property type="component" value="Unassembled WGS sequence"/>
</dbReference>
<evidence type="ECO:0000256" key="2">
    <source>
        <dbReference type="ARBA" id="ARBA00004496"/>
    </source>
</evidence>